<evidence type="ECO:0000313" key="2">
    <source>
        <dbReference type="EMBL" id="KXS18181.1"/>
    </source>
</evidence>
<dbReference type="EMBL" id="KQ965743">
    <property type="protein sequence ID" value="KXS18181.1"/>
    <property type="molecule type" value="Genomic_DNA"/>
</dbReference>
<gene>
    <name evidence="2" type="ORF">M427DRAFT_54013</name>
</gene>
<dbReference type="AlphaFoldDB" id="A0A139AN36"/>
<accession>A0A139AN36</accession>
<proteinExistence type="predicted"/>
<reference evidence="2 3" key="1">
    <citation type="journal article" date="2015" name="Genome Biol. Evol.">
        <title>Phylogenomic analyses indicate that early fungi evolved digesting cell walls of algal ancestors of land plants.</title>
        <authorList>
            <person name="Chang Y."/>
            <person name="Wang S."/>
            <person name="Sekimoto S."/>
            <person name="Aerts A.L."/>
            <person name="Choi C."/>
            <person name="Clum A."/>
            <person name="LaButti K.M."/>
            <person name="Lindquist E.A."/>
            <person name="Yee Ngan C."/>
            <person name="Ohm R.A."/>
            <person name="Salamov A.A."/>
            <person name="Grigoriev I.V."/>
            <person name="Spatafora J.W."/>
            <person name="Berbee M.L."/>
        </authorList>
    </citation>
    <scope>NUCLEOTIDE SEQUENCE [LARGE SCALE GENOMIC DNA]</scope>
    <source>
        <strain evidence="2 3">JEL478</strain>
    </source>
</reference>
<evidence type="ECO:0000313" key="3">
    <source>
        <dbReference type="Proteomes" id="UP000070544"/>
    </source>
</evidence>
<evidence type="ECO:0000256" key="1">
    <source>
        <dbReference type="SAM" id="MobiDB-lite"/>
    </source>
</evidence>
<organism evidence="2 3">
    <name type="scientific">Gonapodya prolifera (strain JEL478)</name>
    <name type="common">Monoblepharis prolifera</name>
    <dbReference type="NCBI Taxonomy" id="1344416"/>
    <lineage>
        <taxon>Eukaryota</taxon>
        <taxon>Fungi</taxon>
        <taxon>Fungi incertae sedis</taxon>
        <taxon>Chytridiomycota</taxon>
        <taxon>Chytridiomycota incertae sedis</taxon>
        <taxon>Monoblepharidomycetes</taxon>
        <taxon>Monoblepharidales</taxon>
        <taxon>Gonapodyaceae</taxon>
        <taxon>Gonapodya</taxon>
    </lineage>
</organism>
<feature type="region of interest" description="Disordered" evidence="1">
    <location>
        <begin position="1"/>
        <end position="45"/>
    </location>
</feature>
<sequence length="272" mass="28312">MASGVTGRRMGGWRGRTKRHRASPPGAAFEGKGNPSDAVESHPTRPTIWGNELARLWFDRAGWSTTGDPGLVAAWWCSRPVVLPTALPFDLGFLELPGPTHPSDAVSLPLSPPEDLLLTVHKPSPLAVLTSLSSPAPPLPSIGPLPRLRSPAICARVSAAGHSRCSIRSPTPAKPSPGPGTSSPTVLATPPFLAAAPHPFPFPFPLTDLANGVFNPLCSTNSPPSPPPAASPKSLNASHGSLPTHRVDHRRVSPTGPAPIGAVGAEDDHHRS</sequence>
<feature type="region of interest" description="Disordered" evidence="1">
    <location>
        <begin position="164"/>
        <end position="186"/>
    </location>
</feature>
<protein>
    <submittedName>
        <fullName evidence="2">Uncharacterized protein</fullName>
    </submittedName>
</protein>
<dbReference type="Proteomes" id="UP000070544">
    <property type="component" value="Unassembled WGS sequence"/>
</dbReference>
<keyword evidence="3" id="KW-1185">Reference proteome</keyword>
<name>A0A139AN36_GONPJ</name>
<feature type="region of interest" description="Disordered" evidence="1">
    <location>
        <begin position="220"/>
        <end position="272"/>
    </location>
</feature>